<gene>
    <name evidence="1" type="ORF">B1R32_102268</name>
</gene>
<dbReference type="InParanoid" id="A0A2S8SWX7"/>
<protein>
    <submittedName>
        <fullName evidence="1">Uncharacterized protein</fullName>
    </submittedName>
</protein>
<dbReference type="EMBL" id="NIGF01000002">
    <property type="protein sequence ID" value="PQV65259.1"/>
    <property type="molecule type" value="Genomic_DNA"/>
</dbReference>
<accession>A0A2S8SWX7</accession>
<proteinExistence type="predicted"/>
<comment type="caution">
    <text evidence="1">The sequence shown here is derived from an EMBL/GenBank/DDBJ whole genome shotgun (WGS) entry which is preliminary data.</text>
</comment>
<organism evidence="1 2">
    <name type="scientific">Abditibacterium utsteinense</name>
    <dbReference type="NCBI Taxonomy" id="1960156"/>
    <lineage>
        <taxon>Bacteria</taxon>
        <taxon>Pseudomonadati</taxon>
        <taxon>Abditibacteriota</taxon>
        <taxon>Abditibacteriia</taxon>
        <taxon>Abditibacteriales</taxon>
        <taxon>Abditibacteriaceae</taxon>
        <taxon>Abditibacterium</taxon>
    </lineage>
</organism>
<sequence>MWPECKALGIAAISYKPLAEVDLSQHERGEPLEKWSLLKSAQKLSLEAVAYEMQEGDIIYVKQGPAIISRGEVQAPYKFESGLDLRDEKGIPWPHQVPVIWEPYFLAAKISLGAEMSTVKRLTPEDIEKLEKMFRVFDHAKHRKKVEIMVKEQAEIDAAEIEAEEQAEIDAKADIAAYKADAQKVGA</sequence>
<dbReference type="AlphaFoldDB" id="A0A2S8SWX7"/>
<name>A0A2S8SWX7_9BACT</name>
<evidence type="ECO:0000313" key="2">
    <source>
        <dbReference type="Proteomes" id="UP000237684"/>
    </source>
</evidence>
<reference evidence="1 2" key="1">
    <citation type="journal article" date="2018" name="Syst. Appl. Microbiol.">
        <title>Abditibacterium utsteinense sp. nov., the first cultivated member of candidate phylum FBP, isolated from ice-free Antarctic soil samples.</title>
        <authorList>
            <person name="Tahon G."/>
            <person name="Tytgat B."/>
            <person name="Lebbe L."/>
            <person name="Carlier A."/>
            <person name="Willems A."/>
        </authorList>
    </citation>
    <scope>NUCLEOTIDE SEQUENCE [LARGE SCALE GENOMIC DNA]</scope>
    <source>
        <strain evidence="1 2">LMG 29911</strain>
    </source>
</reference>
<evidence type="ECO:0000313" key="1">
    <source>
        <dbReference type="EMBL" id="PQV65259.1"/>
    </source>
</evidence>
<dbReference type="Proteomes" id="UP000237684">
    <property type="component" value="Unassembled WGS sequence"/>
</dbReference>
<keyword evidence="2" id="KW-1185">Reference proteome</keyword>